<dbReference type="InterPro" id="IPR025563">
    <property type="entry name" value="DUF4286"/>
</dbReference>
<dbReference type="RefSeq" id="WP_167208199.1">
    <property type="nucleotide sequence ID" value="NZ_CP050063.1"/>
</dbReference>
<dbReference type="KEGG" id="spib:G8759_11915"/>
<evidence type="ECO:0000313" key="1">
    <source>
        <dbReference type="EMBL" id="QIP13283.1"/>
    </source>
</evidence>
<evidence type="ECO:0000313" key="2">
    <source>
        <dbReference type="Proteomes" id="UP000501802"/>
    </source>
</evidence>
<keyword evidence="2" id="KW-1185">Reference proteome</keyword>
<dbReference type="Proteomes" id="UP000501802">
    <property type="component" value="Chromosome"/>
</dbReference>
<protein>
    <submittedName>
        <fullName evidence="1">DUF4286 family protein</fullName>
    </submittedName>
</protein>
<accession>A0A6G9AM50</accession>
<name>A0A6G9AM50_9BACT</name>
<sequence>MILYNTTYSVANEVEREWLHWMKTNHIPTILATGLPVGHKMLRLLTELDNGGTTFSVQLDFNAMEDYFTYQSLHADTMQQRIHDRFANQFVSFDTLLEDA</sequence>
<organism evidence="1 2">
    <name type="scientific">Spirosoma aureum</name>
    <dbReference type="NCBI Taxonomy" id="2692134"/>
    <lineage>
        <taxon>Bacteria</taxon>
        <taxon>Pseudomonadati</taxon>
        <taxon>Bacteroidota</taxon>
        <taxon>Cytophagia</taxon>
        <taxon>Cytophagales</taxon>
        <taxon>Cytophagaceae</taxon>
        <taxon>Spirosoma</taxon>
    </lineage>
</organism>
<dbReference type="AlphaFoldDB" id="A0A6G9AM50"/>
<dbReference type="Pfam" id="PF14114">
    <property type="entry name" value="DUF4286"/>
    <property type="match status" value="1"/>
</dbReference>
<proteinExistence type="predicted"/>
<gene>
    <name evidence="1" type="ORF">G8759_11915</name>
</gene>
<reference evidence="1 2" key="1">
    <citation type="submission" date="2020-03" db="EMBL/GenBank/DDBJ databases">
        <authorList>
            <person name="Kim M.K."/>
        </authorList>
    </citation>
    <scope>NUCLEOTIDE SEQUENCE [LARGE SCALE GENOMIC DNA]</scope>
    <source>
        <strain evidence="1 2">BT328</strain>
    </source>
</reference>
<dbReference type="EMBL" id="CP050063">
    <property type="protein sequence ID" value="QIP13283.1"/>
    <property type="molecule type" value="Genomic_DNA"/>
</dbReference>